<proteinExistence type="predicted"/>
<evidence type="ECO:0000256" key="5">
    <source>
        <dbReference type="ARBA" id="ARBA00022692"/>
    </source>
</evidence>
<keyword evidence="4" id="KW-0997">Cell inner membrane</keyword>
<evidence type="ECO:0000313" key="11">
    <source>
        <dbReference type="EMBL" id="MBS0971546.1"/>
    </source>
</evidence>
<protein>
    <recommendedName>
        <fullName evidence="10">Type II secretion system protein GspC N-terminal domain-containing protein</fullName>
    </recommendedName>
</protein>
<dbReference type="Gene3D" id="2.30.42.10">
    <property type="match status" value="1"/>
</dbReference>
<dbReference type="EMBL" id="JAERKB010000022">
    <property type="protein sequence ID" value="MBS0971546.1"/>
    <property type="molecule type" value="Genomic_DNA"/>
</dbReference>
<evidence type="ECO:0000256" key="6">
    <source>
        <dbReference type="ARBA" id="ARBA00022927"/>
    </source>
</evidence>
<keyword evidence="8 9" id="KW-0472">Membrane</keyword>
<name>A0ABS5JNH7_9GAMM</name>
<reference evidence="11 12" key="1">
    <citation type="submission" date="2020-12" db="EMBL/GenBank/DDBJ databases">
        <authorList>
            <person name="Mcmullen J.G."/>
        </authorList>
    </citation>
    <scope>NUCLEOTIDE SEQUENCE [LARGE SCALE GENOMIC DNA]</scope>
    <source>
        <strain evidence="11 12">JGM97</strain>
    </source>
</reference>
<accession>A0ABS5JNH7</accession>
<comment type="subcellular location">
    <subcellularLocation>
        <location evidence="1">Cell inner membrane</location>
    </subcellularLocation>
</comment>
<evidence type="ECO:0000259" key="10">
    <source>
        <dbReference type="Pfam" id="PF11356"/>
    </source>
</evidence>
<sequence length="276" mass="30896">MLQKTKKLFFCNLQNIIIPVALLLGIMVSGFYVKNISLLYILKEPAGPSYPGDEHVINADEFQSRLAKFQPDNVVAETQQEDVAPSRNITLTGIIASNQPGRSLAIVMENGAQHTYREGDKLSTPPEGFINKIGDNTIEIKENGKVFSLILVERTAMPSENQVNNTPPENAEEKGRDWDDYIITSPVYQKNALVGLRILPGKQKEMFAHFGLHPGDIVVKIDEYDLTVPSNIDQARAAWQQSLTVQLVIMRNNQKSLFNLSLNDINEKLINNHAQE</sequence>
<feature type="transmembrane region" description="Helical" evidence="9">
    <location>
        <begin position="12"/>
        <end position="33"/>
    </location>
</feature>
<keyword evidence="12" id="KW-1185">Reference proteome</keyword>
<dbReference type="SUPFAM" id="SSF50156">
    <property type="entry name" value="PDZ domain-like"/>
    <property type="match status" value="1"/>
</dbReference>
<evidence type="ECO:0000256" key="3">
    <source>
        <dbReference type="ARBA" id="ARBA00022475"/>
    </source>
</evidence>
<keyword evidence="6" id="KW-0653">Protein transport</keyword>
<evidence type="ECO:0000256" key="2">
    <source>
        <dbReference type="ARBA" id="ARBA00022448"/>
    </source>
</evidence>
<keyword evidence="5 9" id="KW-0812">Transmembrane</keyword>
<comment type="caution">
    <text evidence="11">The sequence shown here is derived from an EMBL/GenBank/DDBJ whole genome shotgun (WGS) entry which is preliminary data.</text>
</comment>
<gene>
    <name evidence="11" type="ORF">JK232_21930</name>
</gene>
<keyword evidence="7 9" id="KW-1133">Transmembrane helix</keyword>
<dbReference type="InterPro" id="IPR036034">
    <property type="entry name" value="PDZ_sf"/>
</dbReference>
<evidence type="ECO:0000256" key="1">
    <source>
        <dbReference type="ARBA" id="ARBA00004533"/>
    </source>
</evidence>
<reference evidence="12" key="2">
    <citation type="submission" date="2023-07" db="EMBL/GenBank/DDBJ databases">
        <title>Genome-inferred correspondence between phylogeny and metabolic traits in the wild Drosophila gut microbiome.</title>
        <authorList>
            <person name="Bueno E."/>
            <person name="Blow F."/>
            <person name="Douglas A.E."/>
        </authorList>
    </citation>
    <scope>NUCLEOTIDE SEQUENCE [LARGE SCALE GENOMIC DNA]</scope>
    <source>
        <strain evidence="12">JGM97</strain>
    </source>
</reference>
<evidence type="ECO:0000313" key="12">
    <source>
        <dbReference type="Proteomes" id="UP000680634"/>
    </source>
</evidence>
<keyword evidence="2" id="KW-0813">Transport</keyword>
<keyword evidence="3" id="KW-1003">Cell membrane</keyword>
<evidence type="ECO:0000256" key="9">
    <source>
        <dbReference type="SAM" id="Phobius"/>
    </source>
</evidence>
<dbReference type="RefSeq" id="WP_212589696.1">
    <property type="nucleotide sequence ID" value="NZ_JAERKB010000022.1"/>
</dbReference>
<feature type="domain" description="Type II secretion system protein GspC N-terminal" evidence="10">
    <location>
        <begin position="77"/>
        <end position="150"/>
    </location>
</feature>
<organism evidence="11 12">
    <name type="scientific">Nissabacter archeti</name>
    <dbReference type="NCBI Taxonomy" id="1917880"/>
    <lineage>
        <taxon>Bacteria</taxon>
        <taxon>Pseudomonadati</taxon>
        <taxon>Pseudomonadota</taxon>
        <taxon>Gammaproteobacteria</taxon>
        <taxon>Enterobacterales</taxon>
        <taxon>Yersiniaceae</taxon>
        <taxon>Nissabacter</taxon>
    </lineage>
</organism>
<dbReference type="Pfam" id="PF11356">
    <property type="entry name" value="T2SSC"/>
    <property type="match status" value="1"/>
</dbReference>
<evidence type="ECO:0000256" key="8">
    <source>
        <dbReference type="ARBA" id="ARBA00023136"/>
    </source>
</evidence>
<dbReference type="Proteomes" id="UP000680634">
    <property type="component" value="Unassembled WGS sequence"/>
</dbReference>
<dbReference type="InterPro" id="IPR024961">
    <property type="entry name" value="T2SS_GspC_N"/>
</dbReference>
<evidence type="ECO:0000256" key="7">
    <source>
        <dbReference type="ARBA" id="ARBA00022989"/>
    </source>
</evidence>
<evidence type="ECO:0000256" key="4">
    <source>
        <dbReference type="ARBA" id="ARBA00022519"/>
    </source>
</evidence>
<dbReference type="Gene3D" id="2.30.30.830">
    <property type="match status" value="1"/>
</dbReference>